<dbReference type="SUPFAM" id="SSF53474">
    <property type="entry name" value="alpha/beta-Hydrolases"/>
    <property type="match status" value="1"/>
</dbReference>
<accession>A0A1V6N200</accession>
<dbReference type="PANTHER" id="PTHR32268:SF11">
    <property type="entry name" value="HOMOSERINE O-ACETYLTRANSFERASE"/>
    <property type="match status" value="1"/>
</dbReference>
<name>A0A1V6N200_METAZ</name>
<feature type="active site" evidence="2">
    <location>
        <position position="309"/>
    </location>
</feature>
<keyword evidence="5" id="KW-1185">Reference proteome</keyword>
<dbReference type="GO" id="GO:0009086">
    <property type="term" value="P:methionine biosynthetic process"/>
    <property type="evidence" value="ECO:0007669"/>
    <property type="project" value="TreeGrafter"/>
</dbReference>
<evidence type="ECO:0000313" key="4">
    <source>
        <dbReference type="EMBL" id="OQD58622.1"/>
    </source>
</evidence>
<sequence length="360" mass="41312">MVFISSNNNIINNNINNNNNNNNNLSDDESNYKINMDDFSPEYFELESFNFSSGKKLKSLPVEYFTIGTPILDDQRHINNAIIFLHGWGGDCGSIRRINEIIGPKKPLDTKKFFIISITTLGSPNSASPSVMNLGSKFPDYSIEDMVKFQIDFLKSKFNIIHVKGIIGNSMGGFEALTWAAKYPEYMDFLISLVSTYKVAGHNYALFKFMNRIIESDCEYNNGNYSKPLKKSLALANESMYPFGLSKEYYYTLDNNEIDDYMKEMRDEAIEEWDANDVVYRNNASTSYNIEDIISNIKAKTLIVAINQDQYFPPDLDAIPMSEKIKNSEIIIYDSMMGHIGTHEIIKIENELEYFLKQFK</sequence>
<dbReference type="InterPro" id="IPR000073">
    <property type="entry name" value="AB_hydrolase_1"/>
</dbReference>
<evidence type="ECO:0000313" key="5">
    <source>
        <dbReference type="Proteomes" id="UP000191661"/>
    </source>
</evidence>
<dbReference type="Gene3D" id="3.40.50.1820">
    <property type="entry name" value="alpha/beta hydrolase"/>
    <property type="match status" value="1"/>
</dbReference>
<feature type="active site" description="Nucleophile" evidence="2">
    <location>
        <position position="170"/>
    </location>
</feature>
<reference evidence="4 5" key="1">
    <citation type="submission" date="2014-12" db="EMBL/GenBank/DDBJ databases">
        <title>Genome sequence of Methanobrevibacter arboriphilicus DH1, DSM1125.</title>
        <authorList>
            <person name="Poehlein A."/>
            <person name="Thauer R.K."/>
            <person name="Seedorf H."/>
            <person name="Daniel R."/>
        </authorList>
    </citation>
    <scope>NUCLEOTIDE SEQUENCE [LARGE SCALE GENOMIC DNA]</scope>
    <source>
        <strain evidence="4 5">DH1</strain>
    </source>
</reference>
<proteinExistence type="predicted"/>
<dbReference type="EC" id="2.3.1.31" evidence="4"/>
<keyword evidence="4" id="KW-0012">Acyltransferase</keyword>
<dbReference type="AlphaFoldDB" id="A0A1V6N200"/>
<evidence type="ECO:0000256" key="1">
    <source>
        <dbReference type="ARBA" id="ARBA00022679"/>
    </source>
</evidence>
<feature type="active site" evidence="2">
    <location>
        <position position="339"/>
    </location>
</feature>
<dbReference type="InterPro" id="IPR029058">
    <property type="entry name" value="AB_hydrolase_fold"/>
</dbReference>
<dbReference type="PANTHER" id="PTHR32268">
    <property type="entry name" value="HOMOSERINE O-ACETYLTRANSFERASE"/>
    <property type="match status" value="1"/>
</dbReference>
<comment type="caution">
    <text evidence="4">The sequence shown here is derived from an EMBL/GenBank/DDBJ whole genome shotgun (WGS) entry which is preliminary data.</text>
</comment>
<protein>
    <submittedName>
        <fullName evidence="4">Homoserine acetyltransferase</fullName>
        <ecNumber evidence="4">2.3.1.31</ecNumber>
    </submittedName>
</protein>
<dbReference type="GO" id="GO:0004414">
    <property type="term" value="F:homoserine O-acetyltransferase activity"/>
    <property type="evidence" value="ECO:0007669"/>
    <property type="project" value="UniProtKB-EC"/>
</dbReference>
<dbReference type="EMBL" id="JXMW01000011">
    <property type="protein sequence ID" value="OQD58622.1"/>
    <property type="molecule type" value="Genomic_DNA"/>
</dbReference>
<dbReference type="RefSeq" id="WP_249025038.1">
    <property type="nucleotide sequence ID" value="NZ_JXMW01000011.1"/>
</dbReference>
<evidence type="ECO:0000256" key="2">
    <source>
        <dbReference type="PIRSR" id="PIRSR000443-1"/>
    </source>
</evidence>
<dbReference type="PIRSF" id="PIRSF000443">
    <property type="entry name" value="Homoser_Ac_trans"/>
    <property type="match status" value="1"/>
</dbReference>
<dbReference type="InterPro" id="IPR008220">
    <property type="entry name" value="HAT_MetX-like"/>
</dbReference>
<evidence type="ECO:0000259" key="3">
    <source>
        <dbReference type="Pfam" id="PF00561"/>
    </source>
</evidence>
<organism evidence="4 5">
    <name type="scientific">Methanobrevibacter arboriphilus JCM 13429 = DSM 1125</name>
    <dbReference type="NCBI Taxonomy" id="1300164"/>
    <lineage>
        <taxon>Archaea</taxon>
        <taxon>Methanobacteriati</taxon>
        <taxon>Methanobacteriota</taxon>
        <taxon>Methanomada group</taxon>
        <taxon>Methanobacteria</taxon>
        <taxon>Methanobacteriales</taxon>
        <taxon>Methanobacteriaceae</taxon>
        <taxon>Methanobrevibacter</taxon>
    </lineage>
</organism>
<feature type="domain" description="AB hydrolase-1" evidence="3">
    <location>
        <begin position="80"/>
        <end position="332"/>
    </location>
</feature>
<gene>
    <name evidence="4" type="primary">metX1</name>
    <name evidence="4" type="ORF">MBBAR_11c00150</name>
</gene>
<keyword evidence="1 4" id="KW-0808">Transferase</keyword>
<dbReference type="Pfam" id="PF00561">
    <property type="entry name" value="Abhydrolase_1"/>
    <property type="match status" value="1"/>
</dbReference>
<dbReference type="Proteomes" id="UP000191661">
    <property type="component" value="Unassembled WGS sequence"/>
</dbReference>
<dbReference type="GO" id="GO:0009092">
    <property type="term" value="P:homoserine metabolic process"/>
    <property type="evidence" value="ECO:0007669"/>
    <property type="project" value="TreeGrafter"/>
</dbReference>